<dbReference type="Pfam" id="PF00571">
    <property type="entry name" value="CBS"/>
    <property type="match status" value="2"/>
</dbReference>
<dbReference type="PANTHER" id="PTHR43080">
    <property type="entry name" value="CBS DOMAIN-CONTAINING PROTEIN CBSX3, MITOCHONDRIAL"/>
    <property type="match status" value="1"/>
</dbReference>
<dbReference type="InterPro" id="IPR046342">
    <property type="entry name" value="CBS_dom_sf"/>
</dbReference>
<feature type="domain" description="CBS" evidence="3">
    <location>
        <begin position="79"/>
        <end position="136"/>
    </location>
</feature>
<feature type="domain" description="CBS" evidence="3">
    <location>
        <begin position="14"/>
        <end position="70"/>
    </location>
</feature>
<name>A0ABW0KRY2_9BACT</name>
<proteinExistence type="predicted"/>
<evidence type="ECO:0000313" key="5">
    <source>
        <dbReference type="Proteomes" id="UP001596052"/>
    </source>
</evidence>
<dbReference type="RefSeq" id="WP_377168234.1">
    <property type="nucleotide sequence ID" value="NZ_JBHSMQ010000005.1"/>
</dbReference>
<dbReference type="Gene3D" id="3.10.580.10">
    <property type="entry name" value="CBS-domain"/>
    <property type="match status" value="1"/>
</dbReference>
<accession>A0ABW0KRY2</accession>
<dbReference type="InterPro" id="IPR000644">
    <property type="entry name" value="CBS_dom"/>
</dbReference>
<dbReference type="PANTHER" id="PTHR43080:SF2">
    <property type="entry name" value="CBS DOMAIN-CONTAINING PROTEIN"/>
    <property type="match status" value="1"/>
</dbReference>
<dbReference type="SUPFAM" id="SSF54631">
    <property type="entry name" value="CBS-domain pair"/>
    <property type="match status" value="1"/>
</dbReference>
<dbReference type="EMBL" id="JBHSMQ010000005">
    <property type="protein sequence ID" value="MFC5456213.1"/>
    <property type="molecule type" value="Genomic_DNA"/>
</dbReference>
<gene>
    <name evidence="4" type="ORF">ACFQDI_15220</name>
</gene>
<keyword evidence="5" id="KW-1185">Reference proteome</keyword>
<dbReference type="CDD" id="cd04623">
    <property type="entry name" value="CBS_pair_bac_euk"/>
    <property type="match status" value="1"/>
</dbReference>
<sequence length="149" mass="16410">MEIPTAAKTLLEHKGRDIWTISPTATVYQAIQMMSEKNIGALPVVEGTRLVGIISERDYMSKVALRGKSSKETPVSEIMTREPVTVGPDQTVSSCMEIITEHRIRHLPVLDGEELLGIVSIGDLVKWIIATQRMTIEQLNAYISGGYSA</sequence>
<dbReference type="PROSITE" id="PS51371">
    <property type="entry name" value="CBS"/>
    <property type="match status" value="2"/>
</dbReference>
<reference evidence="5" key="1">
    <citation type="journal article" date="2019" name="Int. J. Syst. Evol. Microbiol.">
        <title>The Global Catalogue of Microorganisms (GCM) 10K type strain sequencing project: providing services to taxonomists for standard genome sequencing and annotation.</title>
        <authorList>
            <consortium name="The Broad Institute Genomics Platform"/>
            <consortium name="The Broad Institute Genome Sequencing Center for Infectious Disease"/>
            <person name="Wu L."/>
            <person name="Ma J."/>
        </authorList>
    </citation>
    <scope>NUCLEOTIDE SEQUENCE [LARGE SCALE GENOMIC DNA]</scope>
    <source>
        <strain evidence="5">CGMCC 4.1469</strain>
    </source>
</reference>
<evidence type="ECO:0000256" key="2">
    <source>
        <dbReference type="PROSITE-ProRule" id="PRU00703"/>
    </source>
</evidence>
<dbReference type="Proteomes" id="UP001596052">
    <property type="component" value="Unassembled WGS sequence"/>
</dbReference>
<dbReference type="InterPro" id="IPR044725">
    <property type="entry name" value="CBSX3_CBS_dom"/>
</dbReference>
<protein>
    <submittedName>
        <fullName evidence="4">CBS domain-containing protein</fullName>
    </submittedName>
</protein>
<organism evidence="4 5">
    <name type="scientific">Prosthecobacter fluviatilis</name>
    <dbReference type="NCBI Taxonomy" id="445931"/>
    <lineage>
        <taxon>Bacteria</taxon>
        <taxon>Pseudomonadati</taxon>
        <taxon>Verrucomicrobiota</taxon>
        <taxon>Verrucomicrobiia</taxon>
        <taxon>Verrucomicrobiales</taxon>
        <taxon>Verrucomicrobiaceae</taxon>
        <taxon>Prosthecobacter</taxon>
    </lineage>
</organism>
<evidence type="ECO:0000313" key="4">
    <source>
        <dbReference type="EMBL" id="MFC5456213.1"/>
    </source>
</evidence>
<evidence type="ECO:0000256" key="1">
    <source>
        <dbReference type="ARBA" id="ARBA00023122"/>
    </source>
</evidence>
<comment type="caution">
    <text evidence="4">The sequence shown here is derived from an EMBL/GenBank/DDBJ whole genome shotgun (WGS) entry which is preliminary data.</text>
</comment>
<keyword evidence="1 2" id="KW-0129">CBS domain</keyword>
<dbReference type="SMART" id="SM00116">
    <property type="entry name" value="CBS"/>
    <property type="match status" value="2"/>
</dbReference>
<evidence type="ECO:0000259" key="3">
    <source>
        <dbReference type="PROSITE" id="PS51371"/>
    </source>
</evidence>
<dbReference type="InterPro" id="IPR051257">
    <property type="entry name" value="Diverse_CBS-Domain"/>
</dbReference>